<keyword evidence="3" id="KW-1185">Reference proteome</keyword>
<feature type="chain" id="PRO_5024334267" description="Pectinesterase inhibitor domain-containing protein" evidence="1">
    <location>
        <begin position="19"/>
        <end position="192"/>
    </location>
</feature>
<evidence type="ECO:0000313" key="3">
    <source>
        <dbReference type="Proteomes" id="UP000327013"/>
    </source>
</evidence>
<dbReference type="Gene3D" id="1.20.1280.140">
    <property type="match status" value="1"/>
</dbReference>
<protein>
    <recommendedName>
        <fullName evidence="4">Pectinesterase inhibitor domain-containing protein</fullName>
    </recommendedName>
</protein>
<evidence type="ECO:0000313" key="2">
    <source>
        <dbReference type="EMBL" id="KAB8659314.1"/>
    </source>
</evidence>
<keyword evidence="1" id="KW-0732">Signal</keyword>
<evidence type="ECO:0000256" key="1">
    <source>
        <dbReference type="SAM" id="SignalP"/>
    </source>
</evidence>
<dbReference type="OrthoDB" id="2422134at2759"/>
<dbReference type="PANTHER" id="PTHR38123:SF5">
    <property type="entry name" value="CELL WALL GALACTOMANNOPROTEIN"/>
    <property type="match status" value="1"/>
</dbReference>
<organism evidence="2 3">
    <name type="scientific">Carpinus fangiana</name>
    <dbReference type="NCBI Taxonomy" id="176857"/>
    <lineage>
        <taxon>Eukaryota</taxon>
        <taxon>Viridiplantae</taxon>
        <taxon>Streptophyta</taxon>
        <taxon>Embryophyta</taxon>
        <taxon>Tracheophyta</taxon>
        <taxon>Spermatophyta</taxon>
        <taxon>Magnoliopsida</taxon>
        <taxon>eudicotyledons</taxon>
        <taxon>Gunneridae</taxon>
        <taxon>Pentapetalae</taxon>
        <taxon>rosids</taxon>
        <taxon>fabids</taxon>
        <taxon>Fagales</taxon>
        <taxon>Betulaceae</taxon>
        <taxon>Carpinus</taxon>
    </lineage>
</organism>
<dbReference type="GO" id="GO:0005576">
    <property type="term" value="C:extracellular region"/>
    <property type="evidence" value="ECO:0007669"/>
    <property type="project" value="TreeGrafter"/>
</dbReference>
<sequence length="192" mass="19640">MLFSRATTLLLAATTAIAAPLQVRATSQDPVVAVAENDIGAISTAVVALTAAINGYRSGVLEATPILANTANVHLVNRKAYVDAVAAVTANVKANEEQSAEIVKFTADSVGVTIPQSIKALKAKREPLAKAGLTDSVVGALQLLKSDHDSYSAELIKVVAPGSLAAAKKVVLDIDNAIQSGIDYFSGSAGSK</sequence>
<dbReference type="PANTHER" id="PTHR38123">
    <property type="entry name" value="CELL WALL SERINE-THREONINE-RICH GALACTOMANNOPROTEIN MP1 (AFU_ORTHOLOGUE AFUA_4G03240)"/>
    <property type="match status" value="1"/>
</dbReference>
<feature type="signal peptide" evidence="1">
    <location>
        <begin position="1"/>
        <end position="18"/>
    </location>
</feature>
<reference evidence="2 3" key="1">
    <citation type="submission" date="2019-06" db="EMBL/GenBank/DDBJ databases">
        <title>A chromosomal-level reference genome of Carpinus fangiana (Coryloideae, Betulaceae).</title>
        <authorList>
            <person name="Yang X."/>
            <person name="Wang Z."/>
            <person name="Zhang L."/>
            <person name="Hao G."/>
            <person name="Liu J."/>
            <person name="Yang Y."/>
        </authorList>
    </citation>
    <scope>NUCLEOTIDE SEQUENCE [LARGE SCALE GENOMIC DNA]</scope>
    <source>
        <strain evidence="2">Cfa_2016G</strain>
        <tissue evidence="2">Leaf</tissue>
    </source>
</reference>
<gene>
    <name evidence="2" type="ORF">FH972_026203</name>
</gene>
<dbReference type="EMBL" id="VIBQ01000082">
    <property type="protein sequence ID" value="KAB8659314.1"/>
    <property type="molecule type" value="Genomic_DNA"/>
</dbReference>
<dbReference type="AlphaFoldDB" id="A0A5N6L398"/>
<dbReference type="Pfam" id="PF12296">
    <property type="entry name" value="HsbA"/>
    <property type="match status" value="1"/>
</dbReference>
<dbReference type="Proteomes" id="UP000327013">
    <property type="component" value="Unassembled WGS sequence"/>
</dbReference>
<comment type="caution">
    <text evidence="2">The sequence shown here is derived from an EMBL/GenBank/DDBJ whole genome shotgun (WGS) entry which is preliminary data.</text>
</comment>
<proteinExistence type="predicted"/>
<evidence type="ECO:0008006" key="4">
    <source>
        <dbReference type="Google" id="ProtNLM"/>
    </source>
</evidence>
<accession>A0A5N6L398</accession>
<dbReference type="InterPro" id="IPR021054">
    <property type="entry name" value="Cell_wall_mannoprotein_1"/>
</dbReference>
<name>A0A5N6L398_9ROSI</name>